<reference evidence="3" key="1">
    <citation type="submission" date="2025-08" db="UniProtKB">
        <authorList>
            <consortium name="RefSeq"/>
        </authorList>
    </citation>
    <scope>IDENTIFICATION</scope>
</reference>
<sequence>MPSIPIQSSARPRPQPIPKAEGRVCDGHRPWRWPTAASPLRPIPFPTAGRGVRPRHGGAGSQGQHRVPGPQATFRARPCPLLRVLRQAPAGLGARFPKKSASRRPRQGTQLRTRCVPGEGAAGAKPDGDCRASHPLPTAPGWGAATTRDPSPRPIAPCTLRAGPGAPIPRRARALPCEPEREEDWPEKAAAAGAASGAPGGSAAAEGSGSHNGRTRGAEPPTPSVLAAEVAEPAQPPNPLPRPQRRRRPPPPEALAALHPTPRLSAPRGSAAPCRSALTSRPPADPERLLSVAPPATPPRRHPGSPRPIHTPTLPALGSGDLSALAWRPLANPGRPPASPPPPGALCSQAQSRSPGCRLPLCLSPFWNNLRLASFCPLPLTHILSPLLGPLEENALQELNAGRTRGRLHLPRREKGKRGARPQAGNSDYRLDPASPRRSLGGSFIH</sequence>
<name>A0AAX6PGI9_HETGA</name>
<organism evidence="2 3">
    <name type="scientific">Heterocephalus glaber</name>
    <name type="common">Naked mole rat</name>
    <dbReference type="NCBI Taxonomy" id="10181"/>
    <lineage>
        <taxon>Eukaryota</taxon>
        <taxon>Metazoa</taxon>
        <taxon>Chordata</taxon>
        <taxon>Craniata</taxon>
        <taxon>Vertebrata</taxon>
        <taxon>Euteleostomi</taxon>
        <taxon>Mammalia</taxon>
        <taxon>Eutheria</taxon>
        <taxon>Euarchontoglires</taxon>
        <taxon>Glires</taxon>
        <taxon>Rodentia</taxon>
        <taxon>Hystricomorpha</taxon>
        <taxon>Bathyergidae</taxon>
        <taxon>Heterocephalus</taxon>
    </lineage>
</organism>
<dbReference type="Proteomes" id="UP000694906">
    <property type="component" value="Unplaced"/>
</dbReference>
<evidence type="ECO:0000313" key="3">
    <source>
        <dbReference type="RefSeq" id="XP_004851143.1"/>
    </source>
</evidence>
<feature type="compositionally biased region" description="Basic residues" evidence="1">
    <location>
        <begin position="404"/>
        <end position="420"/>
    </location>
</feature>
<feature type="compositionally biased region" description="Pro residues" evidence="1">
    <location>
        <begin position="334"/>
        <end position="344"/>
    </location>
</feature>
<feature type="compositionally biased region" description="Polar residues" evidence="1">
    <location>
        <begin position="1"/>
        <end position="10"/>
    </location>
</feature>
<dbReference type="GeneID" id="101713705"/>
<feature type="region of interest" description="Disordered" evidence="1">
    <location>
        <begin position="1"/>
        <end position="75"/>
    </location>
</feature>
<accession>A0AAX6PGI9</accession>
<dbReference type="KEGG" id="hgl:101713705"/>
<feature type="compositionally biased region" description="Basic residues" evidence="1">
    <location>
        <begin position="96"/>
        <end position="106"/>
    </location>
</feature>
<feature type="compositionally biased region" description="Basic and acidic residues" evidence="1">
    <location>
        <begin position="20"/>
        <end position="29"/>
    </location>
</feature>
<evidence type="ECO:0000256" key="1">
    <source>
        <dbReference type="SAM" id="MobiDB-lite"/>
    </source>
</evidence>
<feature type="region of interest" description="Disordered" evidence="1">
    <location>
        <begin position="93"/>
        <end position="351"/>
    </location>
</feature>
<proteinExistence type="predicted"/>
<feature type="compositionally biased region" description="Low complexity" evidence="1">
    <location>
        <begin position="189"/>
        <end position="209"/>
    </location>
</feature>
<dbReference type="RefSeq" id="XP_004851143.1">
    <property type="nucleotide sequence ID" value="XM_004851086.1"/>
</dbReference>
<evidence type="ECO:0000313" key="2">
    <source>
        <dbReference type="Proteomes" id="UP000694906"/>
    </source>
</evidence>
<gene>
    <name evidence="3" type="primary">LOC101713705</name>
</gene>
<protein>
    <submittedName>
        <fullName evidence="3">Proline-rich protein 36-like</fullName>
    </submittedName>
</protein>
<keyword evidence="2" id="KW-1185">Reference proteome</keyword>
<feature type="region of interest" description="Disordered" evidence="1">
    <location>
        <begin position="402"/>
        <end position="446"/>
    </location>
</feature>
<dbReference type="AlphaFoldDB" id="A0AAX6PGI9"/>